<evidence type="ECO:0000256" key="6">
    <source>
        <dbReference type="ARBA" id="ARBA00022840"/>
    </source>
</evidence>
<evidence type="ECO:0000256" key="2">
    <source>
        <dbReference type="ARBA" id="ARBA00005417"/>
    </source>
</evidence>
<keyword evidence="5" id="KW-0547">Nucleotide-binding</keyword>
<dbReference type="InterPro" id="IPR003593">
    <property type="entry name" value="AAA+_ATPase"/>
</dbReference>
<gene>
    <name evidence="9" type="ORF">R2G56_04895</name>
</gene>
<keyword evidence="4" id="KW-1003">Cell membrane</keyword>
<dbReference type="Pfam" id="PF08352">
    <property type="entry name" value="oligo_HPY"/>
    <property type="match status" value="1"/>
</dbReference>
<keyword evidence="3" id="KW-0813">Transport</keyword>
<dbReference type="PROSITE" id="PS00211">
    <property type="entry name" value="ABC_TRANSPORTER_1"/>
    <property type="match status" value="1"/>
</dbReference>
<evidence type="ECO:0000256" key="3">
    <source>
        <dbReference type="ARBA" id="ARBA00022448"/>
    </source>
</evidence>
<comment type="subcellular location">
    <subcellularLocation>
        <location evidence="1">Cell inner membrane</location>
        <topology evidence="1">Peripheral membrane protein</topology>
    </subcellularLocation>
</comment>
<dbReference type="SMART" id="SM00382">
    <property type="entry name" value="AAA"/>
    <property type="match status" value="1"/>
</dbReference>
<evidence type="ECO:0000313" key="9">
    <source>
        <dbReference type="EMBL" id="MDV6225618.1"/>
    </source>
</evidence>
<evidence type="ECO:0000256" key="4">
    <source>
        <dbReference type="ARBA" id="ARBA00022475"/>
    </source>
</evidence>
<evidence type="ECO:0000256" key="5">
    <source>
        <dbReference type="ARBA" id="ARBA00022741"/>
    </source>
</evidence>
<dbReference type="InterPro" id="IPR050388">
    <property type="entry name" value="ABC_Ni/Peptide_Import"/>
</dbReference>
<keyword evidence="7" id="KW-0472">Membrane</keyword>
<comment type="caution">
    <text evidence="9">The sequence shown here is derived from an EMBL/GenBank/DDBJ whole genome shotgun (WGS) entry which is preliminary data.</text>
</comment>
<dbReference type="GO" id="GO:0005524">
    <property type="term" value="F:ATP binding"/>
    <property type="evidence" value="ECO:0007669"/>
    <property type="project" value="UniProtKB-KW"/>
</dbReference>
<dbReference type="Pfam" id="PF00005">
    <property type="entry name" value="ABC_tran"/>
    <property type="match status" value="1"/>
</dbReference>
<dbReference type="PROSITE" id="PS50893">
    <property type="entry name" value="ABC_TRANSPORTER_2"/>
    <property type="match status" value="1"/>
</dbReference>
<dbReference type="PANTHER" id="PTHR43297">
    <property type="entry name" value="OLIGOPEPTIDE TRANSPORT ATP-BINDING PROTEIN APPD"/>
    <property type="match status" value="1"/>
</dbReference>
<dbReference type="PANTHER" id="PTHR43297:SF2">
    <property type="entry name" value="DIPEPTIDE TRANSPORT ATP-BINDING PROTEIN DPPD"/>
    <property type="match status" value="1"/>
</dbReference>
<dbReference type="InterPro" id="IPR003439">
    <property type="entry name" value="ABC_transporter-like_ATP-bd"/>
</dbReference>
<reference evidence="9 10" key="1">
    <citation type="submission" date="2023-10" db="EMBL/GenBank/DDBJ databases">
        <authorList>
            <person name="Venkata Ramana C."/>
            <person name="Sasikala C."/>
            <person name="Dhurka M."/>
        </authorList>
    </citation>
    <scope>NUCLEOTIDE SEQUENCE [LARGE SCALE GENOMIC DNA]</scope>
    <source>
        <strain evidence="9 10">KCTC 32151</strain>
    </source>
</reference>
<dbReference type="Gene3D" id="3.40.50.300">
    <property type="entry name" value="P-loop containing nucleotide triphosphate hydrolases"/>
    <property type="match status" value="1"/>
</dbReference>
<proteinExistence type="inferred from homology"/>
<evidence type="ECO:0000256" key="1">
    <source>
        <dbReference type="ARBA" id="ARBA00004417"/>
    </source>
</evidence>
<dbReference type="InterPro" id="IPR013563">
    <property type="entry name" value="Oligopep_ABC_C"/>
</dbReference>
<dbReference type="NCBIfam" id="TIGR01727">
    <property type="entry name" value="oligo_HPY"/>
    <property type="match status" value="1"/>
</dbReference>
<name>A0ABU4AH98_9HYPH</name>
<keyword evidence="10" id="KW-1185">Reference proteome</keyword>
<dbReference type="InterPro" id="IPR027417">
    <property type="entry name" value="P-loop_NTPase"/>
</dbReference>
<sequence length="331" mass="35730">MMSDQSSSPLLAVENLRTVFHFADGAYPAIDSLSFELRAGEVLGLVGESGSGKSVAGFSLIGLVDAPGEIVSGEVRFKGRDLRKLSDEELRRVRGKSVSMIFQDPLTTLNPVLTIGEQMMEAISEHETVDPATARQRCIDTLTKVGITSPQTRVDQFPHELSGGMRQRVAIATALLNQPELIIADEPTTALDVTIQGQILAEMQTLQKETGTALIWITHDLGVVSELADRIAVMYAGGIVEIGQVDDVLDTARHPYTLGLLNSVPGDTPRGEALRQIEGAAPSLTARPLGCPFHPRCFRASDLCRTGEPPLAQAGDHSWRCHHPLDPEKTP</sequence>
<dbReference type="CDD" id="cd03257">
    <property type="entry name" value="ABC_NikE_OppD_transporters"/>
    <property type="match status" value="1"/>
</dbReference>
<organism evidence="9 10">
    <name type="scientific">Nitratireductor aquimarinus</name>
    <dbReference type="NCBI Taxonomy" id="889300"/>
    <lineage>
        <taxon>Bacteria</taxon>
        <taxon>Pseudomonadati</taxon>
        <taxon>Pseudomonadota</taxon>
        <taxon>Alphaproteobacteria</taxon>
        <taxon>Hyphomicrobiales</taxon>
        <taxon>Phyllobacteriaceae</taxon>
        <taxon>Nitratireductor</taxon>
    </lineage>
</organism>
<keyword evidence="6 9" id="KW-0067">ATP-binding</keyword>
<dbReference type="InterPro" id="IPR017871">
    <property type="entry name" value="ABC_transporter-like_CS"/>
</dbReference>
<feature type="domain" description="ABC transporter" evidence="8">
    <location>
        <begin position="11"/>
        <end position="261"/>
    </location>
</feature>
<evidence type="ECO:0000313" key="10">
    <source>
        <dbReference type="Proteomes" id="UP001185659"/>
    </source>
</evidence>
<comment type="similarity">
    <text evidence="2">Belongs to the ABC transporter superfamily.</text>
</comment>
<protein>
    <submittedName>
        <fullName evidence="9">ABC transporter ATP-binding protein</fullName>
    </submittedName>
</protein>
<dbReference type="Proteomes" id="UP001185659">
    <property type="component" value="Unassembled WGS sequence"/>
</dbReference>
<dbReference type="SUPFAM" id="SSF52540">
    <property type="entry name" value="P-loop containing nucleoside triphosphate hydrolases"/>
    <property type="match status" value="1"/>
</dbReference>
<accession>A0ABU4AH98</accession>
<evidence type="ECO:0000259" key="8">
    <source>
        <dbReference type="PROSITE" id="PS50893"/>
    </source>
</evidence>
<dbReference type="EMBL" id="JAWLIP010000001">
    <property type="protein sequence ID" value="MDV6225618.1"/>
    <property type="molecule type" value="Genomic_DNA"/>
</dbReference>
<dbReference type="RefSeq" id="WP_317560607.1">
    <property type="nucleotide sequence ID" value="NZ_JAWLIP010000001.1"/>
</dbReference>
<evidence type="ECO:0000256" key="7">
    <source>
        <dbReference type="ARBA" id="ARBA00023136"/>
    </source>
</evidence>